<dbReference type="EMBL" id="JACDUS010000012">
    <property type="protein sequence ID" value="MBA2882717.1"/>
    <property type="molecule type" value="Genomic_DNA"/>
</dbReference>
<gene>
    <name evidence="2" type="ORF">HNR65_003072</name>
</gene>
<protein>
    <submittedName>
        <fullName evidence="2">Putative RNA-binding Zn-ribbon protein involved in translation (DUF1610 family)</fullName>
    </submittedName>
</protein>
<sequence>MNNKGYCLVFEGRAVSGFDRRDVIEQLSRRLGRDPESIGRLFCDKPVTVRKGLDREKAFDQQEVFSRLGVCCRVEPPENPPENSDKSDPEIDSGPSHTRCPKCGNDLTKFGTPVEDCPYCGIIISKYLKKRQQSVVRA</sequence>
<evidence type="ECO:0000313" key="3">
    <source>
        <dbReference type="Proteomes" id="UP000525298"/>
    </source>
</evidence>
<feature type="region of interest" description="Disordered" evidence="1">
    <location>
        <begin position="75"/>
        <end position="114"/>
    </location>
</feature>
<accession>A0A7W0CBQ1</accession>
<reference evidence="2 3" key="1">
    <citation type="submission" date="2020-07" db="EMBL/GenBank/DDBJ databases">
        <title>Genomic Encyclopedia of Type Strains, Phase IV (KMG-IV): sequencing the most valuable type-strain genomes for metagenomic binning, comparative biology and taxonomic classification.</title>
        <authorList>
            <person name="Goeker M."/>
        </authorList>
    </citation>
    <scope>NUCLEOTIDE SEQUENCE [LARGE SCALE GENOMIC DNA]</scope>
    <source>
        <strain evidence="2 3">DSM 17721</strain>
    </source>
</reference>
<keyword evidence="3" id="KW-1185">Reference proteome</keyword>
<evidence type="ECO:0000313" key="2">
    <source>
        <dbReference type="EMBL" id="MBA2882717.1"/>
    </source>
</evidence>
<dbReference type="RefSeq" id="WP_181552343.1">
    <property type="nucleotide sequence ID" value="NZ_JACDUS010000012.1"/>
</dbReference>
<dbReference type="AlphaFoldDB" id="A0A7W0CBQ1"/>
<proteinExistence type="predicted"/>
<name>A0A7W0CBQ1_9BACT</name>
<evidence type="ECO:0000256" key="1">
    <source>
        <dbReference type="SAM" id="MobiDB-lite"/>
    </source>
</evidence>
<dbReference type="Proteomes" id="UP000525298">
    <property type="component" value="Unassembled WGS sequence"/>
</dbReference>
<comment type="caution">
    <text evidence="2">The sequence shown here is derived from an EMBL/GenBank/DDBJ whole genome shotgun (WGS) entry which is preliminary data.</text>
</comment>
<organism evidence="2 3">
    <name type="scientific">Desulfosalsimonas propionicica</name>
    <dbReference type="NCBI Taxonomy" id="332175"/>
    <lineage>
        <taxon>Bacteria</taxon>
        <taxon>Pseudomonadati</taxon>
        <taxon>Thermodesulfobacteriota</taxon>
        <taxon>Desulfobacteria</taxon>
        <taxon>Desulfobacterales</taxon>
        <taxon>Desulfosalsimonadaceae</taxon>
        <taxon>Desulfosalsimonas</taxon>
    </lineage>
</organism>